<accession>A0A1R2B9S7</accession>
<feature type="coiled-coil region" evidence="1">
    <location>
        <begin position="629"/>
        <end position="684"/>
    </location>
</feature>
<dbReference type="OrthoDB" id="327830at2759"/>
<evidence type="ECO:0000313" key="2">
    <source>
        <dbReference type="EMBL" id="OMJ73519.1"/>
    </source>
</evidence>
<sequence>MKNELSKKLKPQRLRSDDIRTTDESSDWIIVRLHSKVKLLEIKYSDLLSKVHKFISDISDHLEIILPTLSQSEKNKINNDITYFLTTQDSIYSIQLFENFKKDLIDKLYSKDFARDIYKMQISTAISELTQGLSIKETSNERKRSQQSLENIDTSLSFSRKDLTPIRNMKGSPIPNEKAFHNYQKENIDLKNSLSEITKQRDLLKAWKENMIKNPNLDAVAQKIIKELREDNDLLMMKNTCLHSKLVYIVTSVSKFLSVSSRFQKPVREREGYLSINSYENEKHRLEVKLREILDCNNENFAKCMATLSQSPLKTVESEGRPQSRNDDALRMERRRGRENLQNTEKINIKVYEELSKQHNEKIDSMTQMITRLENDNRALKSKYYLEKKEKKQIKEQEEKRVQDILDYSKRNFENQFTTAAMQMETRVQEIVLKFKERLTRLEKIQNSFVVWIKKKTNYGVSKQSKTENKDQKKIQECKILIKSLEHSLGQSRKIAETKHQEVEELKSYSKSLENEIIERKNIIESITKEGEDLKAMVERLETLLLIKEKDNECKYQETEDSREKISTLESEISKQKNDLESKLKEIIEYKKLVKNLEGIIAKNKTDLNMFMKDISDKQDYIFQLESTINSSKNDIETKNKDLQDTKSRIKQLEISLSTRKVEQENLEKDIQEYKNRVKLLDMAILDTRGETETKAKESYDYKIKCKELELSIIANKNDTEKVVKENQELRRLKKDFEMKKGDVDVKEKIIKEQNIKIQDLEKAHSIAVGKIQELETIKNALESSIPDSKSTEACEKDIFDLRETIKRLENSLSQAVSEGQTTTEALKNCLNQLNQTETMLNISNKNQEIKDRELESYKKQVQALESTLTICKLSSDNNIQGVLSFKEHIKTLQDLLAEHSTKETPAQKDETTETDNFLNPETKSNIEEIKILQDMIIENKNYSENKIQELQKDFTEYQEVSESSVNDLKKSLMEYKKKLILEVNKNEVLSLELAKTRNTYKNIADLLMKKIKSLEISPLQLF</sequence>
<feature type="coiled-coil region" evidence="1">
    <location>
        <begin position="496"/>
        <end position="586"/>
    </location>
</feature>
<reference evidence="2 3" key="1">
    <citation type="submission" date="2016-11" db="EMBL/GenBank/DDBJ databases">
        <title>The macronuclear genome of Stentor coeruleus: a giant cell with tiny introns.</title>
        <authorList>
            <person name="Slabodnick M."/>
            <person name="Ruby J.G."/>
            <person name="Reiff S.B."/>
            <person name="Swart E.C."/>
            <person name="Gosai S."/>
            <person name="Prabakaran S."/>
            <person name="Witkowska E."/>
            <person name="Larue G.E."/>
            <person name="Fisher S."/>
            <person name="Freeman R.M."/>
            <person name="Gunawardena J."/>
            <person name="Chu W."/>
            <person name="Stover N.A."/>
            <person name="Gregory B.D."/>
            <person name="Nowacki M."/>
            <person name="Derisi J."/>
            <person name="Roy S.W."/>
            <person name="Marshall W.F."/>
            <person name="Sood P."/>
        </authorList>
    </citation>
    <scope>NUCLEOTIDE SEQUENCE [LARGE SCALE GENOMIC DNA]</scope>
    <source>
        <strain evidence="2">WM001</strain>
    </source>
</reference>
<name>A0A1R2B9S7_9CILI</name>
<gene>
    <name evidence="2" type="ORF">SteCoe_27780</name>
</gene>
<feature type="coiled-coil region" evidence="1">
    <location>
        <begin position="356"/>
        <end position="383"/>
    </location>
</feature>
<organism evidence="2 3">
    <name type="scientific">Stentor coeruleus</name>
    <dbReference type="NCBI Taxonomy" id="5963"/>
    <lineage>
        <taxon>Eukaryota</taxon>
        <taxon>Sar</taxon>
        <taxon>Alveolata</taxon>
        <taxon>Ciliophora</taxon>
        <taxon>Postciliodesmatophora</taxon>
        <taxon>Heterotrichea</taxon>
        <taxon>Heterotrichida</taxon>
        <taxon>Stentoridae</taxon>
        <taxon>Stentor</taxon>
    </lineage>
</organism>
<dbReference type="EMBL" id="MPUH01000816">
    <property type="protein sequence ID" value="OMJ73519.1"/>
    <property type="molecule type" value="Genomic_DNA"/>
</dbReference>
<keyword evidence="1" id="KW-0175">Coiled coil</keyword>
<protein>
    <submittedName>
        <fullName evidence="2">Uncharacterized protein</fullName>
    </submittedName>
</protein>
<feature type="coiled-coil region" evidence="1">
    <location>
        <begin position="792"/>
        <end position="819"/>
    </location>
</feature>
<keyword evidence="3" id="KW-1185">Reference proteome</keyword>
<evidence type="ECO:0000313" key="3">
    <source>
        <dbReference type="Proteomes" id="UP000187209"/>
    </source>
</evidence>
<evidence type="ECO:0000256" key="1">
    <source>
        <dbReference type="SAM" id="Coils"/>
    </source>
</evidence>
<comment type="caution">
    <text evidence="2">The sequence shown here is derived from an EMBL/GenBank/DDBJ whole genome shotgun (WGS) entry which is preliminary data.</text>
</comment>
<dbReference type="Proteomes" id="UP000187209">
    <property type="component" value="Unassembled WGS sequence"/>
</dbReference>
<feature type="coiled-coil region" evidence="1">
    <location>
        <begin position="716"/>
        <end position="764"/>
    </location>
</feature>
<proteinExistence type="predicted"/>
<dbReference type="AlphaFoldDB" id="A0A1R2B9S7"/>